<feature type="compositionally biased region" description="Polar residues" evidence="1">
    <location>
        <begin position="1"/>
        <end position="10"/>
    </location>
</feature>
<evidence type="ECO:0000313" key="3">
    <source>
        <dbReference type="EMBL" id="EGF82727.1"/>
    </source>
</evidence>
<keyword evidence="2" id="KW-0812">Transmembrane</keyword>
<keyword evidence="2" id="KW-0472">Membrane</keyword>
<feature type="transmembrane region" description="Helical" evidence="2">
    <location>
        <begin position="32"/>
        <end position="50"/>
    </location>
</feature>
<evidence type="ECO:0000256" key="2">
    <source>
        <dbReference type="SAM" id="Phobius"/>
    </source>
</evidence>
<evidence type="ECO:0000256" key="1">
    <source>
        <dbReference type="SAM" id="MobiDB-lite"/>
    </source>
</evidence>
<dbReference type="RefSeq" id="XP_006676641.1">
    <property type="nucleotide sequence ID" value="XM_006676578.1"/>
</dbReference>
<feature type="compositionally biased region" description="Low complexity" evidence="1">
    <location>
        <begin position="241"/>
        <end position="268"/>
    </location>
</feature>
<protein>
    <recommendedName>
        <fullName evidence="5">Mid2 domain-containing protein</fullName>
    </recommendedName>
</protein>
<evidence type="ECO:0008006" key="5">
    <source>
        <dbReference type="Google" id="ProtNLM"/>
    </source>
</evidence>
<dbReference type="EMBL" id="GL882880">
    <property type="protein sequence ID" value="EGF82727.1"/>
    <property type="molecule type" value="Genomic_DNA"/>
</dbReference>
<feature type="compositionally biased region" description="Polar residues" evidence="1">
    <location>
        <begin position="153"/>
        <end position="163"/>
    </location>
</feature>
<organism evidence="3 4">
    <name type="scientific">Batrachochytrium dendrobatidis (strain JAM81 / FGSC 10211)</name>
    <name type="common">Frog chytrid fungus</name>
    <dbReference type="NCBI Taxonomy" id="684364"/>
    <lineage>
        <taxon>Eukaryota</taxon>
        <taxon>Fungi</taxon>
        <taxon>Fungi incertae sedis</taxon>
        <taxon>Chytridiomycota</taxon>
        <taxon>Chytridiomycota incertae sedis</taxon>
        <taxon>Chytridiomycetes</taxon>
        <taxon>Rhizophydiales</taxon>
        <taxon>Rhizophydiales incertae sedis</taxon>
        <taxon>Batrachochytrium</taxon>
    </lineage>
</organism>
<keyword evidence="4" id="KW-1185">Reference proteome</keyword>
<feature type="region of interest" description="Disordered" evidence="1">
    <location>
        <begin position="412"/>
        <end position="444"/>
    </location>
</feature>
<dbReference type="GeneID" id="18238056"/>
<dbReference type="HOGENOM" id="CLU_616742_0_0_1"/>
<evidence type="ECO:0000313" key="4">
    <source>
        <dbReference type="Proteomes" id="UP000007241"/>
    </source>
</evidence>
<dbReference type="InParanoid" id="F4NVW8"/>
<dbReference type="AlphaFoldDB" id="F4NVW8"/>
<keyword evidence="2" id="KW-1133">Transmembrane helix</keyword>
<feature type="region of interest" description="Disordered" evidence="1">
    <location>
        <begin position="1"/>
        <end position="24"/>
    </location>
</feature>
<reference evidence="3 4" key="1">
    <citation type="submission" date="2009-12" db="EMBL/GenBank/DDBJ databases">
        <title>The draft genome of Batrachochytrium dendrobatidis.</title>
        <authorList>
            <consortium name="US DOE Joint Genome Institute (JGI-PGF)"/>
            <person name="Kuo A."/>
            <person name="Salamov A."/>
            <person name="Schmutz J."/>
            <person name="Lucas S."/>
            <person name="Pitluck S."/>
            <person name="Rosenblum E."/>
            <person name="Stajich J."/>
            <person name="Eisen M."/>
            <person name="Grigoriev I.V."/>
        </authorList>
    </citation>
    <scope>NUCLEOTIDE SEQUENCE [LARGE SCALE GENOMIC DNA]</scope>
    <source>
        <strain evidence="4">JAM81 / FGSC 10211</strain>
    </source>
</reference>
<feature type="region of interest" description="Disordered" evidence="1">
    <location>
        <begin position="315"/>
        <end position="360"/>
    </location>
</feature>
<proteinExistence type="predicted"/>
<dbReference type="OMA" id="QDEEDMT"/>
<accession>F4NVW8</accession>
<dbReference type="Proteomes" id="UP000007241">
    <property type="component" value="Unassembled WGS sequence"/>
</dbReference>
<feature type="compositionally biased region" description="Polar residues" evidence="1">
    <location>
        <begin position="418"/>
        <end position="429"/>
    </location>
</feature>
<feature type="region of interest" description="Disordered" evidence="1">
    <location>
        <begin position="216"/>
        <end position="268"/>
    </location>
</feature>
<sequence length="444" mass="45580">MVGTATTQRIRATGSRGRATAGSSRCFGKQPWTYTVYTILLLVACSLMLVDASIGKTANGITDIQHHLQRRAPPRFHLIQKRQGSVGSVTNTIFTGEVSVGNDRPPSNPAGRNAPAGSGANDNQSGSNTNDNRSGSSSSSSGNQPGSGISVPNPDTSGSTTSRPAGGNFPIAAVPLPSVPSAPSTPATLRSSILPTLPTSVSPIISVTVTQIVTSQRPSTIAEPAAPSPILVSEPSPNSDTNARPTRDPTAAAASSTAATSNKGSNSAGTNVAIIGGVLGGAVVFGILGIYIFRKTNLQPSKSFKQRINPNYRNSLAFPSFGRQEIGSGSPHNDPHSPDMTEPSHAHDPQYHNHGTLTSNYSGYSNSGGYTNTPLAGAAAYQSPASSYGGPQTQMSSAGYGNANVAHHPAAAGAQHYPPSNSGYYSNALHSAPPPSQSHYPNGY</sequence>
<name>F4NVW8_BATDJ</name>
<dbReference type="OrthoDB" id="10680045at2759"/>
<feature type="compositionally biased region" description="Low complexity" evidence="1">
    <location>
        <begin position="125"/>
        <end position="150"/>
    </location>
</feature>
<feature type="compositionally biased region" description="Basic and acidic residues" evidence="1">
    <location>
        <begin position="333"/>
        <end position="351"/>
    </location>
</feature>
<gene>
    <name evidence="3" type="ORF">BATDEDRAFT_22829</name>
</gene>
<feature type="transmembrane region" description="Helical" evidence="2">
    <location>
        <begin position="272"/>
        <end position="293"/>
    </location>
</feature>
<feature type="region of interest" description="Disordered" evidence="1">
    <location>
        <begin position="96"/>
        <end position="172"/>
    </location>
</feature>